<sequence length="313" mass="33948">MYFRSRATIARKAETIQTFEISDLRQSIVRLLEHDFHTDPRLRRALPRPAGPLPAAVGGPECAPAGPVRGRGARASRADLPDPSRAAGPPPLSVTLLALGVLRHDLVEGAPIAAVLVPRLRYFGLTIALKQWGNEGYGEMGDTDYRRAAGGHRQGIRSLSIEWAAPAQGVPNRDALRPKLLQAAPSLRTVDLLDGGLDRQQVRCGSVSSCADDALELLLCLSYDDVHRGYLSGGGTEGFELPYELDDTVMLGLIMSQWRIARTSPTCCQRPAGKESQVVIRSSWPRPPWIARLILTFEDDVGGSGCAVVDEWG</sequence>
<accession>A0AAD7HZP6</accession>
<dbReference type="Proteomes" id="UP001215280">
    <property type="component" value="Unassembled WGS sequence"/>
</dbReference>
<comment type="caution">
    <text evidence="2">The sequence shown here is derived from an EMBL/GenBank/DDBJ whole genome shotgun (WGS) entry which is preliminary data.</text>
</comment>
<gene>
    <name evidence="2" type="ORF">DFH07DRAFT_781321</name>
</gene>
<feature type="region of interest" description="Disordered" evidence="1">
    <location>
        <begin position="42"/>
        <end position="87"/>
    </location>
</feature>
<dbReference type="AlphaFoldDB" id="A0AAD7HZP6"/>
<reference evidence="2" key="1">
    <citation type="submission" date="2023-03" db="EMBL/GenBank/DDBJ databases">
        <title>Massive genome expansion in bonnet fungi (Mycena s.s.) driven by repeated elements and novel gene families across ecological guilds.</title>
        <authorList>
            <consortium name="Lawrence Berkeley National Laboratory"/>
            <person name="Harder C.B."/>
            <person name="Miyauchi S."/>
            <person name="Viragh M."/>
            <person name="Kuo A."/>
            <person name="Thoen E."/>
            <person name="Andreopoulos B."/>
            <person name="Lu D."/>
            <person name="Skrede I."/>
            <person name="Drula E."/>
            <person name="Henrissat B."/>
            <person name="Morin E."/>
            <person name="Kohler A."/>
            <person name="Barry K."/>
            <person name="LaButti K."/>
            <person name="Morin E."/>
            <person name="Salamov A."/>
            <person name="Lipzen A."/>
            <person name="Mereny Z."/>
            <person name="Hegedus B."/>
            <person name="Baldrian P."/>
            <person name="Stursova M."/>
            <person name="Weitz H."/>
            <person name="Taylor A."/>
            <person name="Grigoriev I.V."/>
            <person name="Nagy L.G."/>
            <person name="Martin F."/>
            <person name="Kauserud H."/>
        </authorList>
    </citation>
    <scope>NUCLEOTIDE SEQUENCE</scope>
    <source>
        <strain evidence="2">CBHHK188m</strain>
    </source>
</reference>
<name>A0AAD7HZP6_9AGAR</name>
<protein>
    <submittedName>
        <fullName evidence="2">Uncharacterized protein</fullName>
    </submittedName>
</protein>
<organism evidence="2 3">
    <name type="scientific">Mycena maculata</name>
    <dbReference type="NCBI Taxonomy" id="230809"/>
    <lineage>
        <taxon>Eukaryota</taxon>
        <taxon>Fungi</taxon>
        <taxon>Dikarya</taxon>
        <taxon>Basidiomycota</taxon>
        <taxon>Agaricomycotina</taxon>
        <taxon>Agaricomycetes</taxon>
        <taxon>Agaricomycetidae</taxon>
        <taxon>Agaricales</taxon>
        <taxon>Marasmiineae</taxon>
        <taxon>Mycenaceae</taxon>
        <taxon>Mycena</taxon>
    </lineage>
</organism>
<keyword evidence="3" id="KW-1185">Reference proteome</keyword>
<proteinExistence type="predicted"/>
<dbReference type="EMBL" id="JARJLG010000184">
    <property type="protein sequence ID" value="KAJ7731332.1"/>
    <property type="molecule type" value="Genomic_DNA"/>
</dbReference>
<evidence type="ECO:0000313" key="3">
    <source>
        <dbReference type="Proteomes" id="UP001215280"/>
    </source>
</evidence>
<evidence type="ECO:0000313" key="2">
    <source>
        <dbReference type="EMBL" id="KAJ7731332.1"/>
    </source>
</evidence>
<evidence type="ECO:0000256" key="1">
    <source>
        <dbReference type="SAM" id="MobiDB-lite"/>
    </source>
</evidence>